<sequence length="132" mass="14157">SPPRGDGDSNNPLVEITGMVPDSAGTLVRVSSSPPGFSLDTPGSVGVLPPSNPSRSSSPHSLEDFRHHWQNNRLSQEANNFIAQAWAPGTCKRYRSAWNRWSSWCVGKHCDPMGASIADIINFLAELAASGL</sequence>
<accession>A0AAV7TEY4</accession>
<feature type="non-terminal residue" evidence="3">
    <location>
        <position position="132"/>
    </location>
</feature>
<gene>
    <name evidence="3" type="ORF">NDU88_006235</name>
</gene>
<protein>
    <recommendedName>
        <fullName evidence="5">Core-binding (CB) domain-containing protein</fullName>
    </recommendedName>
</protein>
<evidence type="ECO:0008006" key="5">
    <source>
        <dbReference type="Google" id="ProtNLM"/>
    </source>
</evidence>
<evidence type="ECO:0000256" key="1">
    <source>
        <dbReference type="ARBA" id="ARBA00023125"/>
    </source>
</evidence>
<dbReference type="SUPFAM" id="SSF47823">
    <property type="entry name" value="lambda integrase-like, N-terminal domain"/>
    <property type="match status" value="1"/>
</dbReference>
<evidence type="ECO:0000313" key="4">
    <source>
        <dbReference type="Proteomes" id="UP001066276"/>
    </source>
</evidence>
<reference evidence="3" key="1">
    <citation type="journal article" date="2022" name="bioRxiv">
        <title>Sequencing and chromosome-scale assembly of the giantPleurodeles waltlgenome.</title>
        <authorList>
            <person name="Brown T."/>
            <person name="Elewa A."/>
            <person name="Iarovenko S."/>
            <person name="Subramanian E."/>
            <person name="Araus A.J."/>
            <person name="Petzold A."/>
            <person name="Susuki M."/>
            <person name="Suzuki K.-i.T."/>
            <person name="Hayashi T."/>
            <person name="Toyoda A."/>
            <person name="Oliveira C."/>
            <person name="Osipova E."/>
            <person name="Leigh N.D."/>
            <person name="Simon A."/>
            <person name="Yun M.H."/>
        </authorList>
    </citation>
    <scope>NUCLEOTIDE SEQUENCE</scope>
    <source>
        <strain evidence="3">20211129_DDA</strain>
        <tissue evidence="3">Liver</tissue>
    </source>
</reference>
<feature type="region of interest" description="Disordered" evidence="2">
    <location>
        <begin position="25"/>
        <end position="62"/>
    </location>
</feature>
<keyword evidence="1" id="KW-0238">DNA-binding</keyword>
<dbReference type="InterPro" id="IPR010998">
    <property type="entry name" value="Integrase_recombinase_N"/>
</dbReference>
<organism evidence="3 4">
    <name type="scientific">Pleurodeles waltl</name>
    <name type="common">Iberian ribbed newt</name>
    <dbReference type="NCBI Taxonomy" id="8319"/>
    <lineage>
        <taxon>Eukaryota</taxon>
        <taxon>Metazoa</taxon>
        <taxon>Chordata</taxon>
        <taxon>Craniata</taxon>
        <taxon>Vertebrata</taxon>
        <taxon>Euteleostomi</taxon>
        <taxon>Amphibia</taxon>
        <taxon>Batrachia</taxon>
        <taxon>Caudata</taxon>
        <taxon>Salamandroidea</taxon>
        <taxon>Salamandridae</taxon>
        <taxon>Pleurodelinae</taxon>
        <taxon>Pleurodeles</taxon>
    </lineage>
</organism>
<name>A0AAV7TEY4_PLEWA</name>
<proteinExistence type="predicted"/>
<dbReference type="GO" id="GO:0003677">
    <property type="term" value="F:DNA binding"/>
    <property type="evidence" value="ECO:0007669"/>
    <property type="project" value="UniProtKB-KW"/>
</dbReference>
<keyword evidence="4" id="KW-1185">Reference proteome</keyword>
<comment type="caution">
    <text evidence="3">The sequence shown here is derived from an EMBL/GenBank/DDBJ whole genome shotgun (WGS) entry which is preliminary data.</text>
</comment>
<evidence type="ECO:0000313" key="3">
    <source>
        <dbReference type="EMBL" id="KAJ1174413.1"/>
    </source>
</evidence>
<dbReference type="Gene3D" id="1.10.150.130">
    <property type="match status" value="1"/>
</dbReference>
<dbReference type="AlphaFoldDB" id="A0AAV7TEY4"/>
<dbReference type="Proteomes" id="UP001066276">
    <property type="component" value="Chromosome 4_1"/>
</dbReference>
<dbReference type="EMBL" id="JANPWB010000007">
    <property type="protein sequence ID" value="KAJ1174413.1"/>
    <property type="molecule type" value="Genomic_DNA"/>
</dbReference>
<feature type="non-terminal residue" evidence="3">
    <location>
        <position position="1"/>
    </location>
</feature>
<evidence type="ECO:0000256" key="2">
    <source>
        <dbReference type="SAM" id="MobiDB-lite"/>
    </source>
</evidence>